<dbReference type="Gene3D" id="3.30.565.10">
    <property type="entry name" value="Histidine kinase-like ATPase, C-terminal domain"/>
    <property type="match status" value="1"/>
</dbReference>
<evidence type="ECO:0000313" key="4">
    <source>
        <dbReference type="Proteomes" id="UP001500575"/>
    </source>
</evidence>
<dbReference type="InterPro" id="IPR050267">
    <property type="entry name" value="Anti-sigma-factor_SerPK"/>
</dbReference>
<dbReference type="PANTHER" id="PTHR35526">
    <property type="entry name" value="ANTI-SIGMA-F FACTOR RSBW-RELATED"/>
    <property type="match status" value="1"/>
</dbReference>
<evidence type="ECO:0000256" key="1">
    <source>
        <dbReference type="ARBA" id="ARBA00022527"/>
    </source>
</evidence>
<organism evidence="3 4">
    <name type="scientific">Nocardioides bigeumensis</name>
    <dbReference type="NCBI Taxonomy" id="433657"/>
    <lineage>
        <taxon>Bacteria</taxon>
        <taxon>Bacillati</taxon>
        <taxon>Actinomycetota</taxon>
        <taxon>Actinomycetes</taxon>
        <taxon>Propionibacteriales</taxon>
        <taxon>Nocardioidaceae</taxon>
        <taxon>Nocardioides</taxon>
    </lineage>
</organism>
<dbReference type="Proteomes" id="UP001500575">
    <property type="component" value="Unassembled WGS sequence"/>
</dbReference>
<reference evidence="4" key="1">
    <citation type="journal article" date="2019" name="Int. J. Syst. Evol. Microbiol.">
        <title>The Global Catalogue of Microorganisms (GCM) 10K type strain sequencing project: providing services to taxonomists for standard genome sequencing and annotation.</title>
        <authorList>
            <consortium name="The Broad Institute Genomics Platform"/>
            <consortium name="The Broad Institute Genome Sequencing Center for Infectious Disease"/>
            <person name="Wu L."/>
            <person name="Ma J."/>
        </authorList>
    </citation>
    <scope>NUCLEOTIDE SEQUENCE [LARGE SCALE GENOMIC DNA]</scope>
    <source>
        <strain evidence="4">JCM 16021</strain>
    </source>
</reference>
<evidence type="ECO:0000259" key="2">
    <source>
        <dbReference type="Pfam" id="PF13581"/>
    </source>
</evidence>
<accession>A0ABP5K4F5</accession>
<dbReference type="InterPro" id="IPR003594">
    <property type="entry name" value="HATPase_dom"/>
</dbReference>
<dbReference type="InterPro" id="IPR036890">
    <property type="entry name" value="HATPase_C_sf"/>
</dbReference>
<dbReference type="SUPFAM" id="SSF55874">
    <property type="entry name" value="ATPase domain of HSP90 chaperone/DNA topoisomerase II/histidine kinase"/>
    <property type="match status" value="1"/>
</dbReference>
<protein>
    <recommendedName>
        <fullName evidence="2">Histidine kinase/HSP90-like ATPase domain-containing protein</fullName>
    </recommendedName>
</protein>
<feature type="domain" description="Histidine kinase/HSP90-like ATPase" evidence="2">
    <location>
        <begin position="12"/>
        <end position="128"/>
    </location>
</feature>
<gene>
    <name evidence="3" type="ORF">GCM10009843_25500</name>
</gene>
<keyword evidence="1" id="KW-0808">Transferase</keyword>
<sequence length="311" mass="34649">MPLNEPALALDPDPRSVQEARRWVGSVCRRLGRQDLQECAELGISELVTNALLHADAPISVRLRGTREHPRVEVSDGTAQIPVLTRHGADGDDLDELMATVGRGLDIVAMCAVAWGVTVETSGKCVWFEPAQVPHADMGPEALLPSDEELDPPDDVADDGRVRIVMHGLPISHLTDFRRHYQELRRELRLLSLAHQDDYPLASDLTEVFQRFEASFPLSLRTQYLDAVDRGLPAFDLETSLDPAAALVIEQMLELLDLADEFCRAKRLLALARTPAQREFQQWYFGEFVRQARGEAPTAWPPSRPGAQHVS</sequence>
<proteinExistence type="predicted"/>
<dbReference type="EMBL" id="BAAAQQ010000012">
    <property type="protein sequence ID" value="GAA2126776.1"/>
    <property type="molecule type" value="Genomic_DNA"/>
</dbReference>
<dbReference type="Pfam" id="PF13581">
    <property type="entry name" value="HATPase_c_2"/>
    <property type="match status" value="1"/>
</dbReference>
<keyword evidence="1" id="KW-0418">Kinase</keyword>
<dbReference type="RefSeq" id="WP_344304135.1">
    <property type="nucleotide sequence ID" value="NZ_BAAAQQ010000012.1"/>
</dbReference>
<keyword evidence="4" id="KW-1185">Reference proteome</keyword>
<name>A0ABP5K4F5_9ACTN</name>
<evidence type="ECO:0000313" key="3">
    <source>
        <dbReference type="EMBL" id="GAA2126776.1"/>
    </source>
</evidence>
<dbReference type="PANTHER" id="PTHR35526:SF3">
    <property type="entry name" value="ANTI-SIGMA-F FACTOR RSBW"/>
    <property type="match status" value="1"/>
</dbReference>
<keyword evidence="1" id="KW-0723">Serine/threonine-protein kinase</keyword>
<dbReference type="CDD" id="cd16936">
    <property type="entry name" value="HATPase_RsbW-like"/>
    <property type="match status" value="1"/>
</dbReference>
<comment type="caution">
    <text evidence="3">The sequence shown here is derived from an EMBL/GenBank/DDBJ whole genome shotgun (WGS) entry which is preliminary data.</text>
</comment>